<dbReference type="InterPro" id="IPR051310">
    <property type="entry name" value="MCP_chemotaxis"/>
</dbReference>
<evidence type="ECO:0000259" key="9">
    <source>
        <dbReference type="PROSITE" id="PS50885"/>
    </source>
</evidence>
<dbReference type="PROSITE" id="PS50885">
    <property type="entry name" value="HAMP"/>
    <property type="match status" value="1"/>
</dbReference>
<comment type="similarity">
    <text evidence="5">Belongs to the methyl-accepting chemotaxis (MCP) protein family.</text>
</comment>
<dbReference type="Pfam" id="PF00672">
    <property type="entry name" value="HAMP"/>
    <property type="match status" value="1"/>
</dbReference>
<name>A0AA41X5D1_9BACI</name>
<evidence type="ECO:0000256" key="4">
    <source>
        <dbReference type="ARBA" id="ARBA00023136"/>
    </source>
</evidence>
<dbReference type="Gene3D" id="1.10.287.950">
    <property type="entry name" value="Methyl-accepting chemotaxis protein"/>
    <property type="match status" value="1"/>
</dbReference>
<evidence type="ECO:0000256" key="7">
    <source>
        <dbReference type="SAM" id="Phobius"/>
    </source>
</evidence>
<keyword evidence="6" id="KW-0807">Transducer</keyword>
<dbReference type="SMART" id="SM00304">
    <property type="entry name" value="HAMP"/>
    <property type="match status" value="1"/>
</dbReference>
<evidence type="ECO:0000256" key="1">
    <source>
        <dbReference type="ARBA" id="ARBA00004236"/>
    </source>
</evidence>
<keyword evidence="11" id="KW-1185">Reference proteome</keyword>
<dbReference type="CDD" id="cd11386">
    <property type="entry name" value="MCP_signal"/>
    <property type="match status" value="1"/>
</dbReference>
<dbReference type="InterPro" id="IPR004090">
    <property type="entry name" value="Chemotax_Me-accpt_rcpt"/>
</dbReference>
<dbReference type="RefSeq" id="WP_254759122.1">
    <property type="nucleotide sequence ID" value="NZ_JANCLT010000005.1"/>
</dbReference>
<dbReference type="Gene3D" id="6.10.340.10">
    <property type="match status" value="1"/>
</dbReference>
<feature type="transmembrane region" description="Helical" evidence="7">
    <location>
        <begin position="190"/>
        <end position="211"/>
    </location>
</feature>
<accession>A0AA41X5D1</accession>
<evidence type="ECO:0000313" key="10">
    <source>
        <dbReference type="EMBL" id="MCP8969209.1"/>
    </source>
</evidence>
<dbReference type="InterPro" id="IPR047347">
    <property type="entry name" value="YvaQ-like_sensor"/>
</dbReference>
<dbReference type="PROSITE" id="PS50111">
    <property type="entry name" value="CHEMOTAXIS_TRANSDUC_2"/>
    <property type="match status" value="1"/>
</dbReference>
<evidence type="ECO:0000313" key="11">
    <source>
        <dbReference type="Proteomes" id="UP001156102"/>
    </source>
</evidence>
<dbReference type="InterPro" id="IPR003660">
    <property type="entry name" value="HAMP_dom"/>
</dbReference>
<dbReference type="GO" id="GO:0005886">
    <property type="term" value="C:plasma membrane"/>
    <property type="evidence" value="ECO:0007669"/>
    <property type="project" value="UniProtKB-SubCell"/>
</dbReference>
<dbReference type="CDD" id="cd19411">
    <property type="entry name" value="MCP2201-like_sensor"/>
    <property type="match status" value="1"/>
</dbReference>
<gene>
    <name evidence="10" type="ORF">NK662_11720</name>
</gene>
<keyword evidence="7" id="KW-0812">Transmembrane</keyword>
<dbReference type="AlphaFoldDB" id="A0AA41X5D1"/>
<feature type="domain" description="Methyl-accepting transducer" evidence="8">
    <location>
        <begin position="270"/>
        <end position="499"/>
    </location>
</feature>
<dbReference type="EMBL" id="JANCLT010000005">
    <property type="protein sequence ID" value="MCP8969209.1"/>
    <property type="molecule type" value="Genomic_DNA"/>
</dbReference>
<keyword evidence="3" id="KW-0145">Chemotaxis</keyword>
<dbReference type="Pfam" id="PF00015">
    <property type="entry name" value="MCPsignal"/>
    <property type="match status" value="1"/>
</dbReference>
<dbReference type="InterPro" id="IPR024478">
    <property type="entry name" value="HlyB_4HB_MCP"/>
</dbReference>
<evidence type="ECO:0000256" key="3">
    <source>
        <dbReference type="ARBA" id="ARBA00022500"/>
    </source>
</evidence>
<evidence type="ECO:0000256" key="6">
    <source>
        <dbReference type="PROSITE-ProRule" id="PRU00284"/>
    </source>
</evidence>
<feature type="domain" description="HAMP" evidence="9">
    <location>
        <begin position="213"/>
        <end position="265"/>
    </location>
</feature>
<organism evidence="10 11">
    <name type="scientific">Ectobacillus ponti</name>
    <dbReference type="NCBI Taxonomy" id="2961894"/>
    <lineage>
        <taxon>Bacteria</taxon>
        <taxon>Bacillati</taxon>
        <taxon>Bacillota</taxon>
        <taxon>Bacilli</taxon>
        <taxon>Bacillales</taxon>
        <taxon>Bacillaceae</taxon>
        <taxon>Ectobacillus</taxon>
    </lineage>
</organism>
<comment type="subcellular location">
    <subcellularLocation>
        <location evidence="1">Cell membrane</location>
    </subcellularLocation>
</comment>
<dbReference type="FunFam" id="1.10.287.950:FF:000001">
    <property type="entry name" value="Methyl-accepting chemotaxis sensory transducer"/>
    <property type="match status" value="1"/>
</dbReference>
<keyword evidence="2" id="KW-1003">Cell membrane</keyword>
<dbReference type="GO" id="GO:0007165">
    <property type="term" value="P:signal transduction"/>
    <property type="evidence" value="ECO:0007669"/>
    <property type="project" value="UniProtKB-KW"/>
</dbReference>
<dbReference type="GO" id="GO:0004888">
    <property type="term" value="F:transmembrane signaling receptor activity"/>
    <property type="evidence" value="ECO:0007669"/>
    <property type="project" value="InterPro"/>
</dbReference>
<protein>
    <submittedName>
        <fullName evidence="10">Methyl-accepting chemotaxis protein</fullName>
    </submittedName>
</protein>
<evidence type="ECO:0000256" key="5">
    <source>
        <dbReference type="ARBA" id="ARBA00029447"/>
    </source>
</evidence>
<dbReference type="CDD" id="cd06225">
    <property type="entry name" value="HAMP"/>
    <property type="match status" value="1"/>
</dbReference>
<dbReference type="Pfam" id="PF12729">
    <property type="entry name" value="4HB_MCP_1"/>
    <property type="match status" value="1"/>
</dbReference>
<dbReference type="SUPFAM" id="SSF58104">
    <property type="entry name" value="Methyl-accepting chemotaxis protein (MCP) signaling domain"/>
    <property type="match status" value="1"/>
</dbReference>
<comment type="caution">
    <text evidence="10">The sequence shown here is derived from an EMBL/GenBank/DDBJ whole genome shotgun (WGS) entry which is preliminary data.</text>
</comment>
<keyword evidence="4 7" id="KW-0472">Membrane</keyword>
<sequence>MSWFYNLKIGQKLLSAFIVVALLAGVVGTVGVVNMKSIDKSYSDLYVNYGMAIGDIGKASSDFQNVRATLRDVLLSKDAKEKEGYIKKIREKDQAIEENLKSFEKSVQSEKTRTLFESFKSSLAQYNTVRDKVLDLALAGKNDEAYAMLKNEGLQYAQDANKYVDELFQQKRDNGSKKSDELTATTNSTVTIMVTVVVVAVAVAILLGLFISRIISNPVRELVGAAEKIADGDLDVEIKVKTKDEVGALAAAFRKMSGNLNQVMHEIRTAAAQVASGSKQVSESSISLSQGATEQASSIEELTASVEEISAQTRLNADNANQANDLAEAAKRNAEEGNNQMGGMLKAMDDINAASESISKIIKVIDEIAFQTNILALNAAVEAARAGQHGKGFAVVAEEVRNLAARSANAAKETTEMIEGSIKKVEGGTKIANDTAAALARIVEDVAKVATLVNGISIASNEQAIGIGQVNQGIMQVSQVVQANSATSEESAAASEELSSQAELLRSKVSQFKLKKAYHGGGYGGAEEVNPDVLRMLDQMSQQAPYEEAYRETAASTSKRIALSDNEFGKY</sequence>
<dbReference type="PANTHER" id="PTHR43531:SF11">
    <property type="entry name" value="METHYL-ACCEPTING CHEMOTAXIS PROTEIN 3"/>
    <property type="match status" value="1"/>
</dbReference>
<evidence type="ECO:0000259" key="8">
    <source>
        <dbReference type="PROSITE" id="PS50111"/>
    </source>
</evidence>
<dbReference type="Proteomes" id="UP001156102">
    <property type="component" value="Unassembled WGS sequence"/>
</dbReference>
<dbReference type="PANTHER" id="PTHR43531">
    <property type="entry name" value="PROTEIN ICFG"/>
    <property type="match status" value="1"/>
</dbReference>
<dbReference type="SMART" id="SM00283">
    <property type="entry name" value="MA"/>
    <property type="match status" value="1"/>
</dbReference>
<proteinExistence type="inferred from homology"/>
<keyword evidence="7" id="KW-1133">Transmembrane helix</keyword>
<evidence type="ECO:0000256" key="2">
    <source>
        <dbReference type="ARBA" id="ARBA00022475"/>
    </source>
</evidence>
<reference evidence="10" key="1">
    <citation type="submission" date="2022-07" db="EMBL/GenBank/DDBJ databases">
        <authorList>
            <person name="Li W.-J."/>
            <person name="Deng Q.-Q."/>
        </authorList>
    </citation>
    <scope>NUCLEOTIDE SEQUENCE</scope>
    <source>
        <strain evidence="10">SYSU M60031</strain>
    </source>
</reference>
<dbReference type="GO" id="GO:0006935">
    <property type="term" value="P:chemotaxis"/>
    <property type="evidence" value="ECO:0007669"/>
    <property type="project" value="UniProtKB-KW"/>
</dbReference>
<dbReference type="PRINTS" id="PR00260">
    <property type="entry name" value="CHEMTRNSDUCR"/>
</dbReference>
<dbReference type="InterPro" id="IPR004089">
    <property type="entry name" value="MCPsignal_dom"/>
</dbReference>